<keyword evidence="3" id="KW-1185">Reference proteome</keyword>
<dbReference type="Proteomes" id="UP001595823">
    <property type="component" value="Unassembled WGS sequence"/>
</dbReference>
<evidence type="ECO:0000313" key="2">
    <source>
        <dbReference type="EMBL" id="MFC4334434.1"/>
    </source>
</evidence>
<evidence type="ECO:0000313" key="3">
    <source>
        <dbReference type="Proteomes" id="UP001595823"/>
    </source>
</evidence>
<feature type="region of interest" description="Disordered" evidence="1">
    <location>
        <begin position="113"/>
        <end position="132"/>
    </location>
</feature>
<dbReference type="EMBL" id="JBHSDK010000005">
    <property type="protein sequence ID" value="MFC4334434.1"/>
    <property type="molecule type" value="Genomic_DNA"/>
</dbReference>
<organism evidence="2 3">
    <name type="scientific">Salininema proteolyticum</name>
    <dbReference type="NCBI Taxonomy" id="1607685"/>
    <lineage>
        <taxon>Bacteria</taxon>
        <taxon>Bacillati</taxon>
        <taxon>Actinomycetota</taxon>
        <taxon>Actinomycetes</taxon>
        <taxon>Glycomycetales</taxon>
        <taxon>Glycomycetaceae</taxon>
        <taxon>Salininema</taxon>
    </lineage>
</organism>
<gene>
    <name evidence="2" type="ORF">ACFPET_04385</name>
</gene>
<proteinExistence type="predicted"/>
<protein>
    <recommendedName>
        <fullName evidence="4">YbaB/EbfC DNA-binding family protein</fullName>
    </recommendedName>
</protein>
<comment type="caution">
    <text evidence="2">The sequence shown here is derived from an EMBL/GenBank/DDBJ whole genome shotgun (WGS) entry which is preliminary data.</text>
</comment>
<evidence type="ECO:0000256" key="1">
    <source>
        <dbReference type="SAM" id="MobiDB-lite"/>
    </source>
</evidence>
<reference evidence="3" key="1">
    <citation type="journal article" date="2019" name="Int. J. Syst. Evol. Microbiol.">
        <title>The Global Catalogue of Microorganisms (GCM) 10K type strain sequencing project: providing services to taxonomists for standard genome sequencing and annotation.</title>
        <authorList>
            <consortium name="The Broad Institute Genomics Platform"/>
            <consortium name="The Broad Institute Genome Sequencing Center for Infectious Disease"/>
            <person name="Wu L."/>
            <person name="Ma J."/>
        </authorList>
    </citation>
    <scope>NUCLEOTIDE SEQUENCE [LARGE SCALE GENOMIC DNA]</scope>
    <source>
        <strain evidence="3">IBRC-M 10908</strain>
    </source>
</reference>
<sequence length="132" mass="14143">MGLPENSNPAGVPRAVVDVDKSAEFTKEVVGGQIRVIASYPGKVEIEVLDQWALRMDVQTLSEELTDGVNAALKGLRAELGGVDEESAADGFAQRLEAIGRQAEERMEAAMEAVRFDRDSDDGGRNREPGAA</sequence>
<evidence type="ECO:0008006" key="4">
    <source>
        <dbReference type="Google" id="ProtNLM"/>
    </source>
</evidence>
<dbReference type="RefSeq" id="WP_380618194.1">
    <property type="nucleotide sequence ID" value="NZ_JBHSDK010000005.1"/>
</dbReference>
<name>A0ABV8TUJ6_9ACTN</name>
<accession>A0ABV8TUJ6</accession>